<keyword evidence="6" id="KW-0675">Receptor</keyword>
<proteinExistence type="predicted"/>
<dbReference type="PANTHER" id="PTHR15583">
    <property type="entry name" value="INTERLEUKIN-17 RECEPTOR"/>
    <property type="match status" value="1"/>
</dbReference>
<comment type="subcellular location">
    <subcellularLocation>
        <location evidence="1">Membrane</location>
        <topology evidence="1">Single-pass type I membrane protein</topology>
    </subcellularLocation>
</comment>
<evidence type="ECO:0000313" key="12">
    <source>
        <dbReference type="Proteomes" id="UP001152803"/>
    </source>
</evidence>
<dbReference type="Pfam" id="PF16742">
    <property type="entry name" value="IL17R_D_N"/>
    <property type="match status" value="1"/>
</dbReference>
<keyword evidence="5 8" id="KW-0472">Membrane</keyword>
<evidence type="ECO:0000256" key="6">
    <source>
        <dbReference type="ARBA" id="ARBA00023170"/>
    </source>
</evidence>
<dbReference type="InterPro" id="IPR039465">
    <property type="entry name" value="IL-17_rcpt-like"/>
</dbReference>
<sequence>MAWSVIFALVLKFSLHCLCLQEDIFLISPQNCSLDCIIKGKAICEYCRITREDVSVTLGVSTEEMFGSCVPWPCSLFLGVHIPAVCQHYVHAPHDINVEFLPSDSPVYDTAIISWRPSLYGLSFLRGFQVSLQALGGTQTDCQLFLFQSNLTLTAAQAGRVYRSDPFQLALDAQFAVTVMALPVPELWSNFYHSKYFSTRSCLEKNGLEQCLKDWYPSKIEVEQDGHDVIVTFNLAPPNLGINQYFSWCYGGGMRNYTVIKAKPTGNKTHHSYRLLRLKPETRYSCELAADVVDAIRKTFNFQVMGMEHRKESSTFTTDGSLLALLLPVLVLLAILLSVFIFIVSKKKLKRSKRKTKMAADVIMQHDSKCVLLEQNLVLLERPRPPRLLICYSNVDGPAHIRAVMLLAAFIQQHMATQVFLDLWEALSVLEEGLMSWLCRRMEESDFVLVVCSRGLQHGLQRNAQGVEESQEAEESQEGGAAAVAVSLIGEALARAQAGGQGLSKYMTVVFDHSSETDVPPALGLAARYSLMRDLPLLFSHLHGVALQGPGRHLQVEHISAEAYHRLPAGAALRWALQQAGQED</sequence>
<dbReference type="PROSITE" id="PS51534">
    <property type="entry name" value="SEFIR"/>
    <property type="match status" value="1"/>
</dbReference>
<evidence type="ECO:0000256" key="9">
    <source>
        <dbReference type="SAM" id="SignalP"/>
    </source>
</evidence>
<keyword evidence="7" id="KW-0325">Glycoprotein</keyword>
<keyword evidence="2 8" id="KW-0812">Transmembrane</keyword>
<comment type="caution">
    <text evidence="11">The sequence shown here is derived from an EMBL/GenBank/DDBJ whole genome shotgun (WGS) entry which is preliminary data.</text>
</comment>
<dbReference type="EMBL" id="JAFJMO010000010">
    <property type="protein sequence ID" value="KAJ8265967.1"/>
    <property type="molecule type" value="Genomic_DNA"/>
</dbReference>
<dbReference type="PANTHER" id="PTHR15583:SF17">
    <property type="entry name" value="INTERLEUKIN-17 RECEPTOR D ISOFORM X1"/>
    <property type="match status" value="1"/>
</dbReference>
<accession>A0A9Q1HUU5</accession>
<reference evidence="11" key="1">
    <citation type="journal article" date="2023" name="Science">
        <title>Genome structures resolve the early diversification of teleost fishes.</title>
        <authorList>
            <person name="Parey E."/>
            <person name="Louis A."/>
            <person name="Montfort J."/>
            <person name="Bouchez O."/>
            <person name="Roques C."/>
            <person name="Iampietro C."/>
            <person name="Lluch J."/>
            <person name="Castinel A."/>
            <person name="Donnadieu C."/>
            <person name="Desvignes T."/>
            <person name="Floi Bucao C."/>
            <person name="Jouanno E."/>
            <person name="Wen M."/>
            <person name="Mejri S."/>
            <person name="Dirks R."/>
            <person name="Jansen H."/>
            <person name="Henkel C."/>
            <person name="Chen W.J."/>
            <person name="Zahm M."/>
            <person name="Cabau C."/>
            <person name="Klopp C."/>
            <person name="Thompson A.W."/>
            <person name="Robinson-Rechavi M."/>
            <person name="Braasch I."/>
            <person name="Lecointre G."/>
            <person name="Bobe J."/>
            <person name="Postlethwait J.H."/>
            <person name="Berthelot C."/>
            <person name="Roest Crollius H."/>
            <person name="Guiguen Y."/>
        </authorList>
    </citation>
    <scope>NUCLEOTIDE SEQUENCE</scope>
    <source>
        <strain evidence="11">Concon-B</strain>
    </source>
</reference>
<evidence type="ECO:0000256" key="7">
    <source>
        <dbReference type="ARBA" id="ARBA00023180"/>
    </source>
</evidence>
<organism evidence="11 12">
    <name type="scientific">Conger conger</name>
    <name type="common">Conger eel</name>
    <name type="synonym">Muraena conger</name>
    <dbReference type="NCBI Taxonomy" id="82655"/>
    <lineage>
        <taxon>Eukaryota</taxon>
        <taxon>Metazoa</taxon>
        <taxon>Chordata</taxon>
        <taxon>Craniata</taxon>
        <taxon>Vertebrata</taxon>
        <taxon>Euteleostomi</taxon>
        <taxon>Actinopterygii</taxon>
        <taxon>Neopterygii</taxon>
        <taxon>Teleostei</taxon>
        <taxon>Anguilliformes</taxon>
        <taxon>Congridae</taxon>
        <taxon>Conger</taxon>
    </lineage>
</organism>
<dbReference type="Gene3D" id="3.40.50.11530">
    <property type="match status" value="1"/>
</dbReference>
<evidence type="ECO:0000259" key="10">
    <source>
        <dbReference type="PROSITE" id="PS51534"/>
    </source>
</evidence>
<feature type="chain" id="PRO_5040200437" description="SEFIR domain-containing protein" evidence="9">
    <location>
        <begin position="22"/>
        <end position="584"/>
    </location>
</feature>
<feature type="transmembrane region" description="Helical" evidence="8">
    <location>
        <begin position="322"/>
        <end position="345"/>
    </location>
</feature>
<keyword evidence="4 8" id="KW-1133">Transmembrane helix</keyword>
<dbReference type="AlphaFoldDB" id="A0A9Q1HUU5"/>
<dbReference type="OrthoDB" id="10007141at2759"/>
<feature type="domain" description="SEFIR" evidence="10">
    <location>
        <begin position="385"/>
        <end position="540"/>
    </location>
</feature>
<evidence type="ECO:0000256" key="2">
    <source>
        <dbReference type="ARBA" id="ARBA00022692"/>
    </source>
</evidence>
<name>A0A9Q1HUU5_CONCO</name>
<evidence type="ECO:0000256" key="8">
    <source>
        <dbReference type="SAM" id="Phobius"/>
    </source>
</evidence>
<gene>
    <name evidence="11" type="ORF">COCON_G00150660</name>
</gene>
<protein>
    <recommendedName>
        <fullName evidence="10">SEFIR domain-containing protein</fullName>
    </recommendedName>
</protein>
<dbReference type="InterPro" id="IPR013568">
    <property type="entry name" value="SEFIR_dom"/>
</dbReference>
<dbReference type="GO" id="GO:0016020">
    <property type="term" value="C:membrane"/>
    <property type="evidence" value="ECO:0007669"/>
    <property type="project" value="UniProtKB-SubCell"/>
</dbReference>
<evidence type="ECO:0000256" key="3">
    <source>
        <dbReference type="ARBA" id="ARBA00022729"/>
    </source>
</evidence>
<keyword evidence="12" id="KW-1185">Reference proteome</keyword>
<evidence type="ECO:0000256" key="5">
    <source>
        <dbReference type="ARBA" id="ARBA00023136"/>
    </source>
</evidence>
<feature type="signal peptide" evidence="9">
    <location>
        <begin position="1"/>
        <end position="21"/>
    </location>
</feature>
<evidence type="ECO:0000313" key="11">
    <source>
        <dbReference type="EMBL" id="KAJ8265967.1"/>
    </source>
</evidence>
<evidence type="ECO:0000256" key="4">
    <source>
        <dbReference type="ARBA" id="ARBA00022989"/>
    </source>
</evidence>
<keyword evidence="3 9" id="KW-0732">Signal</keyword>
<dbReference type="Proteomes" id="UP001152803">
    <property type="component" value="Unassembled WGS sequence"/>
</dbReference>
<evidence type="ECO:0000256" key="1">
    <source>
        <dbReference type="ARBA" id="ARBA00004479"/>
    </source>
</evidence>
<dbReference type="InterPro" id="IPR031951">
    <property type="entry name" value="IL17R_D_N"/>
</dbReference>
<dbReference type="Pfam" id="PF08357">
    <property type="entry name" value="SEFIR"/>
    <property type="match status" value="1"/>
</dbReference>
<dbReference type="GO" id="GO:0030368">
    <property type="term" value="F:interleukin-17 receptor activity"/>
    <property type="evidence" value="ECO:0007669"/>
    <property type="project" value="InterPro"/>
</dbReference>